<proteinExistence type="predicted"/>
<dbReference type="InterPro" id="IPR013783">
    <property type="entry name" value="Ig-like_fold"/>
</dbReference>
<dbReference type="NCBIfam" id="TIGR04183">
    <property type="entry name" value="Por_Secre_tail"/>
    <property type="match status" value="1"/>
</dbReference>
<dbReference type="GO" id="GO:0004553">
    <property type="term" value="F:hydrolase activity, hydrolyzing O-glycosyl compounds"/>
    <property type="evidence" value="ECO:0007669"/>
    <property type="project" value="UniProtKB-ARBA"/>
</dbReference>
<dbReference type="OrthoDB" id="678019at2"/>
<feature type="domain" description="Ig-like" evidence="3">
    <location>
        <begin position="634"/>
        <end position="716"/>
    </location>
</feature>
<dbReference type="PANTHER" id="PTHR44170">
    <property type="entry name" value="PROTEIN SIDEKICK"/>
    <property type="match status" value="1"/>
</dbReference>
<evidence type="ECO:0000256" key="2">
    <source>
        <dbReference type="ARBA" id="ARBA00023157"/>
    </source>
</evidence>
<dbReference type="GO" id="GO:0005975">
    <property type="term" value="P:carbohydrate metabolic process"/>
    <property type="evidence" value="ECO:0007669"/>
    <property type="project" value="UniProtKB-ARBA"/>
</dbReference>
<dbReference type="InterPro" id="IPR036179">
    <property type="entry name" value="Ig-like_dom_sf"/>
</dbReference>
<dbReference type="InterPro" id="IPR044023">
    <property type="entry name" value="Ig_7"/>
</dbReference>
<organism evidence="4 5">
    <name type="scientific">Flaviaesturariibacter flavus</name>
    <dbReference type="NCBI Taxonomy" id="2502780"/>
    <lineage>
        <taxon>Bacteria</taxon>
        <taxon>Pseudomonadati</taxon>
        <taxon>Bacteroidota</taxon>
        <taxon>Chitinophagia</taxon>
        <taxon>Chitinophagales</taxon>
        <taxon>Chitinophagaceae</taxon>
        <taxon>Flaviaestuariibacter</taxon>
    </lineage>
</organism>
<evidence type="ECO:0000259" key="3">
    <source>
        <dbReference type="PROSITE" id="PS50835"/>
    </source>
</evidence>
<dbReference type="GO" id="GO:0098609">
    <property type="term" value="P:cell-cell adhesion"/>
    <property type="evidence" value="ECO:0007669"/>
    <property type="project" value="TreeGrafter"/>
</dbReference>
<dbReference type="InterPro" id="IPR013320">
    <property type="entry name" value="ConA-like_dom_sf"/>
</dbReference>
<dbReference type="GO" id="GO:0016020">
    <property type="term" value="C:membrane"/>
    <property type="evidence" value="ECO:0007669"/>
    <property type="project" value="UniProtKB-SubCell"/>
</dbReference>
<gene>
    <name evidence="4" type="ORF">EPD60_02620</name>
</gene>
<reference evidence="4 5" key="1">
    <citation type="submission" date="2019-03" db="EMBL/GenBank/DDBJ databases">
        <authorList>
            <person name="Kim M.K.M."/>
        </authorList>
    </citation>
    <scope>NUCLEOTIDE SEQUENCE [LARGE SCALE GENOMIC DNA]</scope>
    <source>
        <strain evidence="4 5">17J68-12</strain>
    </source>
</reference>
<dbReference type="SMART" id="SM00409">
    <property type="entry name" value="IG"/>
    <property type="match status" value="4"/>
</dbReference>
<dbReference type="Gene3D" id="2.60.120.260">
    <property type="entry name" value="Galactose-binding domain-like"/>
    <property type="match status" value="1"/>
</dbReference>
<name>A0A4R1BPS0_9BACT</name>
<dbReference type="InterPro" id="IPR007110">
    <property type="entry name" value="Ig-like_dom"/>
</dbReference>
<dbReference type="InterPro" id="IPR003599">
    <property type="entry name" value="Ig_sub"/>
</dbReference>
<keyword evidence="5" id="KW-1185">Reference proteome</keyword>
<evidence type="ECO:0000313" key="4">
    <source>
        <dbReference type="EMBL" id="TCJ19327.1"/>
    </source>
</evidence>
<dbReference type="SUPFAM" id="SSF48726">
    <property type="entry name" value="Immunoglobulin"/>
    <property type="match status" value="4"/>
</dbReference>
<accession>A0A4R1BPS0</accession>
<dbReference type="Pfam" id="PF19081">
    <property type="entry name" value="Ig_7"/>
    <property type="match status" value="1"/>
</dbReference>
<dbReference type="Proteomes" id="UP000295334">
    <property type="component" value="Unassembled WGS sequence"/>
</dbReference>
<comment type="caution">
    <text evidence="4">The sequence shown here is derived from an EMBL/GenBank/DDBJ whole genome shotgun (WGS) entry which is preliminary data.</text>
</comment>
<protein>
    <submittedName>
        <fullName evidence="4">T9SS type A sorting domain-containing protein</fullName>
    </submittedName>
</protein>
<dbReference type="EMBL" id="SJZI01000002">
    <property type="protein sequence ID" value="TCJ19327.1"/>
    <property type="molecule type" value="Genomic_DNA"/>
</dbReference>
<dbReference type="SUPFAM" id="SSF49899">
    <property type="entry name" value="Concanavalin A-like lectins/glucanases"/>
    <property type="match status" value="1"/>
</dbReference>
<sequence length="1069" mass="109397">MWENSFYGNGRSTYLKQDNQPFLPKPTLMRKIFTLALLCAMLSPDADAQRAGSRRISTTSPARVLTCPATTVASTTPASRCGVGTVNLQATAPAGSGIVWYDAATGGNQLATGNSLTTPVIGSTTTFYAEPQTVSTPFAVGLASDNAANLTAYSDYGMFFATTDAAIIQSVDVYPAIAGDLTIYLYDDNDNEIASQTVNILQSEVSTTTKKTITLNFQVPANKSGWYLYYDNDLYRGAGTYTYPAAVNGFSITGNTLDGDNLTSGSRYYFYNWQVKTVCAGARAAVVATVTPPPAITVSAGQNSICAGASTTLSVASANSNYTYSWSPGGLTGASQTVTPSASTRYVLTATDNGTGCVAKDSVSVAVNRNPSPVVISPATAAACSGAPASLAGTGGQINGLVLLREDFNSGAPAWTRTNLSTGGTPTAADWTAHNSGYVYSFVTFASNDNSTFMMSNSDAQGSGSTTIAQLRSPAFSTMGMSTLSLEFYHYFRYYSFAPTDSATVEVSVDGTTWTSVQSYKAATVGAADQFETASVSLDAWVNQPTLYIRFKYTSNYGYYWAIDNVTVQGDQRTNMTWAPTTGLFTDAAASVPYTGGPAANVYANPASATTYTVTATSPGGCTSTGTVAVTLAPGTSIVTQPVAAQTVCAGSPVTFSVTGSGSNLTYRWRRNGLVLPGGFNPTYTIASATTADAATYTVDVMGACGSVTSANAVLTVNSATAIGTQPAATVSVCNGSPATFSVGATGSGTLTYQWKKGGTNISGANAATYTIAAATAADAATYTVDVTGTCGTVTSSGSVLSIAPVTAITTQPAATLAVCAGAPATFSVTASGGSLTYQWRKNGVNISGATSATYTIPAAAAADAANYTVVVTGGCGSSITSTATALSLNANTAITTQPTAVTTCANTSATFNVGASGTGLGYQWRKGGNNISGANAASYTIASVTAADAANYDVVVSGSCGSATSNPVALAVNTCTAVSSIDPNIGGAALFPNRVLASAMLRVQAARSSRIQWQVLDASGRRVLTFTQNVHAGTNELQLRFAALQSGTYLLSGSTEKGKTEVLRFVKL</sequence>
<feature type="domain" description="Ig-like" evidence="3">
    <location>
        <begin position="805"/>
        <end position="888"/>
    </location>
</feature>
<dbReference type="PANTHER" id="PTHR44170:SF6">
    <property type="entry name" value="CONTACTIN"/>
    <property type="match status" value="1"/>
</dbReference>
<dbReference type="Gene3D" id="2.60.40.10">
    <property type="entry name" value="Immunoglobulins"/>
    <property type="match status" value="4"/>
</dbReference>
<keyword evidence="1" id="KW-0677">Repeat</keyword>
<evidence type="ECO:0000256" key="1">
    <source>
        <dbReference type="ARBA" id="ARBA00022737"/>
    </source>
</evidence>
<dbReference type="InterPro" id="IPR026444">
    <property type="entry name" value="Secre_tail"/>
</dbReference>
<evidence type="ECO:0000313" key="5">
    <source>
        <dbReference type="Proteomes" id="UP000295334"/>
    </source>
</evidence>
<dbReference type="PROSITE" id="PS50835">
    <property type="entry name" value="IG_LIKE"/>
    <property type="match status" value="2"/>
</dbReference>
<dbReference type="AlphaFoldDB" id="A0A4R1BPS0"/>
<keyword evidence="2" id="KW-1015">Disulfide bond</keyword>